<proteinExistence type="predicted"/>
<gene>
    <name evidence="2" type="ORF">LSP00402_LOCUS15920</name>
</gene>
<feature type="compositionally biased region" description="Acidic residues" evidence="1">
    <location>
        <begin position="204"/>
        <end position="216"/>
    </location>
</feature>
<dbReference type="AlphaFoldDB" id="A0A7S2XDZ4"/>
<evidence type="ECO:0000256" key="1">
    <source>
        <dbReference type="SAM" id="MobiDB-lite"/>
    </source>
</evidence>
<accession>A0A7S2XDZ4</accession>
<feature type="compositionally biased region" description="Basic residues" evidence="1">
    <location>
        <begin position="184"/>
        <end position="195"/>
    </location>
</feature>
<evidence type="ECO:0000313" key="2">
    <source>
        <dbReference type="EMBL" id="CAD9771930.1"/>
    </source>
</evidence>
<sequence>MCHVRCEKVERTKRLEHPQRYQDDEDGTMGDGSAASSSRINILDPEEMQTKAGQNVIERLKREQKTLERFQKSFSWYKVVGPNGIGFRLRPNLSMRADLWHTPEQGKTFLAANQYVHGIERRTGWIQAGGQWQFWWLPIHIFDRPQLEKLENDEQPPPDALLDLVNFTHIPDKEDREEAMRNAAKRLRTTKRLTKKTREHEEDQKEEDGDDDDLLPDIDIKNFIVDEAEESGGDCEEAEGFLNPSAIDTV</sequence>
<organism evidence="2">
    <name type="scientific">Lotharella oceanica</name>
    <dbReference type="NCBI Taxonomy" id="641309"/>
    <lineage>
        <taxon>Eukaryota</taxon>
        <taxon>Sar</taxon>
        <taxon>Rhizaria</taxon>
        <taxon>Cercozoa</taxon>
        <taxon>Chlorarachniophyceae</taxon>
        <taxon>Lotharella</taxon>
    </lineage>
</organism>
<feature type="compositionally biased region" description="Acidic residues" evidence="1">
    <location>
        <begin position="226"/>
        <end position="239"/>
    </location>
</feature>
<protein>
    <submittedName>
        <fullName evidence="2">Uncharacterized protein</fullName>
    </submittedName>
</protein>
<reference evidence="2" key="1">
    <citation type="submission" date="2021-01" db="EMBL/GenBank/DDBJ databases">
        <authorList>
            <person name="Corre E."/>
            <person name="Pelletier E."/>
            <person name="Niang G."/>
            <person name="Scheremetjew M."/>
            <person name="Finn R."/>
            <person name="Kale V."/>
            <person name="Holt S."/>
            <person name="Cochrane G."/>
            <person name="Meng A."/>
            <person name="Brown T."/>
            <person name="Cohen L."/>
        </authorList>
    </citation>
    <scope>NUCLEOTIDE SEQUENCE</scope>
    <source>
        <strain evidence="2">CCMP622</strain>
    </source>
</reference>
<feature type="region of interest" description="Disordered" evidence="1">
    <location>
        <begin position="184"/>
        <end position="250"/>
    </location>
</feature>
<feature type="region of interest" description="Disordered" evidence="1">
    <location>
        <begin position="15"/>
        <end position="39"/>
    </location>
</feature>
<name>A0A7S2XDZ4_9EUKA</name>
<dbReference type="EMBL" id="HBHP01025632">
    <property type="protein sequence ID" value="CAD9771930.1"/>
    <property type="molecule type" value="Transcribed_RNA"/>
</dbReference>